<dbReference type="EMBL" id="CP006878">
    <property type="protein sequence ID" value="AJD43457.1"/>
    <property type="molecule type" value="Genomic_DNA"/>
</dbReference>
<feature type="transmembrane region" description="Helical" evidence="6">
    <location>
        <begin position="128"/>
        <end position="146"/>
    </location>
</feature>
<evidence type="ECO:0000256" key="5">
    <source>
        <dbReference type="ARBA" id="ARBA00023136"/>
    </source>
</evidence>
<keyword evidence="5 6" id="KW-0472">Membrane</keyword>
<evidence type="ECO:0000256" key="3">
    <source>
        <dbReference type="ARBA" id="ARBA00022692"/>
    </source>
</evidence>
<feature type="transmembrane region" description="Helical" evidence="6">
    <location>
        <begin position="212"/>
        <end position="235"/>
    </location>
</feature>
<keyword evidence="4 6" id="KW-1133">Transmembrane helix</keyword>
<name>A0A0B4XAB4_9HYPH</name>
<evidence type="ECO:0000313" key="7">
    <source>
        <dbReference type="EMBL" id="AJD43457.1"/>
    </source>
</evidence>
<dbReference type="KEGG" id="rga:RGR602_PA00112"/>
<feature type="transmembrane region" description="Helical" evidence="6">
    <location>
        <begin position="166"/>
        <end position="184"/>
    </location>
</feature>
<evidence type="ECO:0000256" key="4">
    <source>
        <dbReference type="ARBA" id="ARBA00022989"/>
    </source>
</evidence>
<keyword evidence="2" id="KW-1003">Cell membrane</keyword>
<dbReference type="CDD" id="cd06579">
    <property type="entry name" value="TM_PBP1_transp_AraH_like"/>
    <property type="match status" value="1"/>
</dbReference>
<feature type="transmembrane region" description="Helical" evidence="6">
    <location>
        <begin position="272"/>
        <end position="291"/>
    </location>
</feature>
<evidence type="ECO:0000256" key="2">
    <source>
        <dbReference type="ARBA" id="ARBA00022475"/>
    </source>
</evidence>
<evidence type="ECO:0000256" key="6">
    <source>
        <dbReference type="SAM" id="Phobius"/>
    </source>
</evidence>
<gene>
    <name evidence="7" type="ORF">RGR602_PA00112</name>
</gene>
<keyword evidence="8" id="KW-1185">Reference proteome</keyword>
<reference evidence="7 8" key="1">
    <citation type="submission" date="2013-11" db="EMBL/GenBank/DDBJ databases">
        <title>Complete genome sequence of Rhizobium gallicum bv. gallicum R602.</title>
        <authorList>
            <person name="Bustos P."/>
            <person name="Santamaria R.I."/>
            <person name="Lozano L."/>
            <person name="Acosta J.L."/>
            <person name="Ormeno-Orrillo E."/>
            <person name="Rogel M.A."/>
            <person name="Romero D."/>
            <person name="Cevallos M.A."/>
            <person name="Martinez-Romero E."/>
            <person name="Gonzalez V."/>
        </authorList>
    </citation>
    <scope>NUCLEOTIDE SEQUENCE [LARGE SCALE GENOMIC DNA]</scope>
    <source>
        <strain evidence="7 8">R602</strain>
        <plasmid evidence="7 8">pRgalR602a</plasmid>
    </source>
</reference>
<dbReference type="GO" id="GO:0005886">
    <property type="term" value="C:plasma membrane"/>
    <property type="evidence" value="ECO:0007669"/>
    <property type="project" value="UniProtKB-SubCell"/>
</dbReference>
<keyword evidence="7" id="KW-0614">Plasmid</keyword>
<proteinExistence type="predicted"/>
<dbReference type="AlphaFoldDB" id="A0A0B4XAB4"/>
<keyword evidence="3 6" id="KW-0812">Transmembrane</keyword>
<comment type="subcellular location">
    <subcellularLocation>
        <location evidence="1">Cell membrane</location>
        <topology evidence="1">Multi-pass membrane protein</topology>
    </subcellularLocation>
</comment>
<accession>A0A0B4XAB4</accession>
<geneLocation type="plasmid" evidence="7 8">
    <name>pRgalR602a</name>
</geneLocation>
<dbReference type="RefSeq" id="WP_052451666.1">
    <property type="nucleotide sequence ID" value="NZ_CP006878.1"/>
</dbReference>
<dbReference type="GO" id="GO:0022857">
    <property type="term" value="F:transmembrane transporter activity"/>
    <property type="evidence" value="ECO:0007669"/>
    <property type="project" value="InterPro"/>
</dbReference>
<organism evidence="7 8">
    <name type="scientific">Rhizobium gallicum bv. gallicum R602sp</name>
    <dbReference type="NCBI Taxonomy" id="1041138"/>
    <lineage>
        <taxon>Bacteria</taxon>
        <taxon>Pseudomonadati</taxon>
        <taxon>Pseudomonadota</taxon>
        <taxon>Alphaproteobacteria</taxon>
        <taxon>Hyphomicrobiales</taxon>
        <taxon>Rhizobiaceae</taxon>
        <taxon>Rhizobium/Agrobacterium group</taxon>
        <taxon>Rhizobium</taxon>
    </lineage>
</organism>
<protein>
    <submittedName>
        <fullName evidence="7">Sugar ABC transporter permease protein</fullName>
    </submittedName>
</protein>
<feature type="transmembrane region" description="Helical" evidence="6">
    <location>
        <begin position="297"/>
        <end position="318"/>
    </location>
</feature>
<evidence type="ECO:0000256" key="1">
    <source>
        <dbReference type="ARBA" id="ARBA00004651"/>
    </source>
</evidence>
<feature type="transmembrane region" description="Helical" evidence="6">
    <location>
        <begin position="247"/>
        <end position="265"/>
    </location>
</feature>
<feature type="transmembrane region" description="Helical" evidence="6">
    <location>
        <begin position="43"/>
        <end position="66"/>
    </location>
</feature>
<dbReference type="InterPro" id="IPR001851">
    <property type="entry name" value="ABC_transp_permease"/>
</dbReference>
<dbReference type="Proteomes" id="UP000031368">
    <property type="component" value="Plasmid pRgalR602a"/>
</dbReference>
<evidence type="ECO:0000313" key="8">
    <source>
        <dbReference type="Proteomes" id="UP000031368"/>
    </source>
</evidence>
<sequence length="324" mass="33621">MMSVTAFRQVTQDRSLFVPAGLFLVLLCAVAFRGQGLFTNNGLAGAILVATPLILTTLAITPIVMAGRGAVDLSVGPLMGFVNVTLITWLVGNGITHPVAIIAWAVGLGAAFQLVQALVIIYVRVAPIIVTLSGFLVLSGVNLMVMSRPGGVAPDWMLSWGAGTSVFSPVLLLLLGAFAIWGVLRGTMFYRNLRMTGADERMAYTSGVQVDVVRIIAHMVGGVFAGLAALSYTALISSGDPTQGSTYTLQAVTALVLGGASLSGGRGGALGSTLGAINMFLISYLLSTFNFGTVSGFVTQMAFGLILVGSLLVNVFVISRRTVA</sequence>
<dbReference type="HOGENOM" id="CLU_028880_3_2_5"/>
<dbReference type="PANTHER" id="PTHR32196">
    <property type="entry name" value="ABC TRANSPORTER PERMEASE PROTEIN YPHD-RELATED-RELATED"/>
    <property type="match status" value="1"/>
</dbReference>
<dbReference type="Pfam" id="PF02653">
    <property type="entry name" value="BPD_transp_2"/>
    <property type="match status" value="1"/>
</dbReference>